<evidence type="ECO:0000256" key="1">
    <source>
        <dbReference type="ARBA" id="ARBA00001946"/>
    </source>
</evidence>
<dbReference type="Pfam" id="PF02875">
    <property type="entry name" value="Mur_ligase_C"/>
    <property type="match status" value="1"/>
</dbReference>
<evidence type="ECO:0000256" key="16">
    <source>
        <dbReference type="ARBA" id="ARBA00047493"/>
    </source>
</evidence>
<organism evidence="21 22">
    <name type="scientific">Vagococcus fessus</name>
    <dbReference type="NCBI Taxonomy" id="120370"/>
    <lineage>
        <taxon>Bacteria</taxon>
        <taxon>Bacillati</taxon>
        <taxon>Bacillota</taxon>
        <taxon>Bacilli</taxon>
        <taxon>Lactobacillales</taxon>
        <taxon>Enterococcaceae</taxon>
        <taxon>Vagococcus</taxon>
    </lineage>
</organism>
<dbReference type="OrthoDB" id="9809356at2"/>
<comment type="subunit">
    <text evidence="5">Monomer.</text>
</comment>
<comment type="similarity">
    <text evidence="4 18">Belongs to the folylpolyglutamate synthase family.</text>
</comment>
<dbReference type="RefSeq" id="WP_126831350.1">
    <property type="nucleotide sequence ID" value="NZ_CBCRYB010000004.1"/>
</dbReference>
<comment type="caution">
    <text evidence="21">The sequence shown here is derived from an EMBL/GenBank/DDBJ whole genome shotgun (WGS) entry which is preliminary data.</text>
</comment>
<dbReference type="InterPro" id="IPR013221">
    <property type="entry name" value="Mur_ligase_cen"/>
</dbReference>
<dbReference type="EC" id="6.3.2.17" evidence="7"/>
<dbReference type="GO" id="GO:0005737">
    <property type="term" value="C:cytoplasm"/>
    <property type="evidence" value="ECO:0007669"/>
    <property type="project" value="TreeGrafter"/>
</dbReference>
<comment type="cofactor">
    <cofactor evidence="1">
        <name>Mg(2+)</name>
        <dbReference type="ChEBI" id="CHEBI:18420"/>
    </cofactor>
</comment>
<dbReference type="PIRSF" id="PIRSF001563">
    <property type="entry name" value="Folylpolyglu_synth"/>
    <property type="match status" value="1"/>
</dbReference>
<dbReference type="EC" id="6.3.2.12" evidence="6"/>
<keyword evidence="11 18" id="KW-0547">Nucleotide-binding</keyword>
<keyword evidence="13" id="KW-0460">Magnesium</keyword>
<evidence type="ECO:0000259" key="19">
    <source>
        <dbReference type="Pfam" id="PF02875"/>
    </source>
</evidence>
<comment type="catalytic activity">
    <reaction evidence="17">
        <text>7,8-dihydropteroate + L-glutamate + ATP = 7,8-dihydrofolate + ADP + phosphate + H(+)</text>
        <dbReference type="Rhea" id="RHEA:23584"/>
        <dbReference type="ChEBI" id="CHEBI:15378"/>
        <dbReference type="ChEBI" id="CHEBI:17839"/>
        <dbReference type="ChEBI" id="CHEBI:29985"/>
        <dbReference type="ChEBI" id="CHEBI:30616"/>
        <dbReference type="ChEBI" id="CHEBI:43474"/>
        <dbReference type="ChEBI" id="CHEBI:57451"/>
        <dbReference type="ChEBI" id="CHEBI:456216"/>
        <dbReference type="EC" id="6.3.2.12"/>
    </reaction>
</comment>
<evidence type="ECO:0000256" key="8">
    <source>
        <dbReference type="ARBA" id="ARBA00019357"/>
    </source>
</evidence>
<dbReference type="PANTHER" id="PTHR11136">
    <property type="entry name" value="FOLYLPOLYGLUTAMATE SYNTHASE-RELATED"/>
    <property type="match status" value="1"/>
</dbReference>
<evidence type="ECO:0000259" key="20">
    <source>
        <dbReference type="Pfam" id="PF08245"/>
    </source>
</evidence>
<evidence type="ECO:0000256" key="17">
    <source>
        <dbReference type="ARBA" id="ARBA00049161"/>
    </source>
</evidence>
<dbReference type="SUPFAM" id="SSF53244">
    <property type="entry name" value="MurD-like peptide ligases, peptide-binding domain"/>
    <property type="match status" value="1"/>
</dbReference>
<dbReference type="FunFam" id="3.40.1190.10:FF:000004">
    <property type="entry name" value="Dihydrofolate synthase/folylpolyglutamate synthase"/>
    <property type="match status" value="1"/>
</dbReference>
<comment type="pathway">
    <text evidence="3">Cofactor biosynthesis; tetrahydrofolylpolyglutamate biosynthesis.</text>
</comment>
<evidence type="ECO:0000256" key="4">
    <source>
        <dbReference type="ARBA" id="ARBA00008276"/>
    </source>
</evidence>
<dbReference type="GO" id="GO:0005524">
    <property type="term" value="F:ATP binding"/>
    <property type="evidence" value="ECO:0007669"/>
    <property type="project" value="UniProtKB-KW"/>
</dbReference>
<accession>A0A430A7Q6</accession>
<dbReference type="PANTHER" id="PTHR11136:SF0">
    <property type="entry name" value="DIHYDROFOLATE SYNTHETASE-RELATED"/>
    <property type="match status" value="1"/>
</dbReference>
<dbReference type="PROSITE" id="PS01012">
    <property type="entry name" value="FOLYLPOLYGLU_SYNT_2"/>
    <property type="match status" value="1"/>
</dbReference>
<feature type="domain" description="Mur ligase central" evidence="20">
    <location>
        <begin position="44"/>
        <end position="271"/>
    </location>
</feature>
<keyword evidence="9 18" id="KW-0436">Ligase</keyword>
<dbReference type="InterPro" id="IPR004101">
    <property type="entry name" value="Mur_ligase_C"/>
</dbReference>
<evidence type="ECO:0000256" key="9">
    <source>
        <dbReference type="ARBA" id="ARBA00022598"/>
    </source>
</evidence>
<evidence type="ECO:0000256" key="2">
    <source>
        <dbReference type="ARBA" id="ARBA00004799"/>
    </source>
</evidence>
<evidence type="ECO:0000256" key="14">
    <source>
        <dbReference type="ARBA" id="ARBA00022909"/>
    </source>
</evidence>
<keyword evidence="22" id="KW-1185">Reference proteome</keyword>
<evidence type="ECO:0000256" key="11">
    <source>
        <dbReference type="ARBA" id="ARBA00022741"/>
    </source>
</evidence>
<dbReference type="Proteomes" id="UP000287101">
    <property type="component" value="Unassembled WGS sequence"/>
</dbReference>
<name>A0A430A7Q6_9ENTE</name>
<evidence type="ECO:0000256" key="6">
    <source>
        <dbReference type="ARBA" id="ARBA00013023"/>
    </source>
</evidence>
<dbReference type="GO" id="GO:0046872">
    <property type="term" value="F:metal ion binding"/>
    <property type="evidence" value="ECO:0007669"/>
    <property type="project" value="UniProtKB-KW"/>
</dbReference>
<evidence type="ECO:0000256" key="13">
    <source>
        <dbReference type="ARBA" id="ARBA00022842"/>
    </source>
</evidence>
<proteinExistence type="inferred from homology"/>
<dbReference type="InterPro" id="IPR036615">
    <property type="entry name" value="Mur_ligase_C_dom_sf"/>
</dbReference>
<keyword evidence="12 18" id="KW-0067">ATP-binding</keyword>
<evidence type="ECO:0000256" key="3">
    <source>
        <dbReference type="ARBA" id="ARBA00005150"/>
    </source>
</evidence>
<evidence type="ECO:0000256" key="18">
    <source>
        <dbReference type="PIRNR" id="PIRNR001563"/>
    </source>
</evidence>
<dbReference type="Gene3D" id="3.40.1190.10">
    <property type="entry name" value="Mur-like, catalytic domain"/>
    <property type="match status" value="1"/>
</dbReference>
<feature type="domain" description="Mur ligase C-terminal" evidence="19">
    <location>
        <begin position="300"/>
        <end position="417"/>
    </location>
</feature>
<keyword evidence="14" id="KW-0289">Folate biosynthesis</keyword>
<dbReference type="AlphaFoldDB" id="A0A430A7Q6"/>
<dbReference type="InterPro" id="IPR001645">
    <property type="entry name" value="Folylpolyglutamate_synth"/>
</dbReference>
<dbReference type="Gene3D" id="3.90.190.20">
    <property type="entry name" value="Mur ligase, C-terminal domain"/>
    <property type="match status" value="1"/>
</dbReference>
<dbReference type="GO" id="GO:0008841">
    <property type="term" value="F:dihydrofolate synthase activity"/>
    <property type="evidence" value="ECO:0007669"/>
    <property type="project" value="UniProtKB-EC"/>
</dbReference>
<dbReference type="GO" id="GO:0004326">
    <property type="term" value="F:tetrahydrofolylpolyglutamate synthase activity"/>
    <property type="evidence" value="ECO:0007669"/>
    <property type="project" value="UniProtKB-EC"/>
</dbReference>
<evidence type="ECO:0000256" key="12">
    <source>
        <dbReference type="ARBA" id="ARBA00022840"/>
    </source>
</evidence>
<protein>
    <recommendedName>
        <fullName evidence="8">Dihydrofolate synthase/folylpolyglutamate synthase</fullName>
        <ecNumber evidence="6">6.3.2.12</ecNumber>
        <ecNumber evidence="7">6.3.2.17</ecNumber>
    </recommendedName>
    <alternativeName>
        <fullName evidence="15">Tetrahydrofolylpolyglutamate synthase</fullName>
    </alternativeName>
</protein>
<evidence type="ECO:0000256" key="5">
    <source>
        <dbReference type="ARBA" id="ARBA00011245"/>
    </source>
</evidence>
<reference evidence="21 22" key="1">
    <citation type="submission" date="2017-05" db="EMBL/GenBank/DDBJ databases">
        <title>Vagococcus spp. assemblies.</title>
        <authorList>
            <person name="Gulvik C.A."/>
        </authorList>
    </citation>
    <scope>NUCLEOTIDE SEQUENCE [LARGE SCALE GENOMIC DNA]</scope>
    <source>
        <strain evidence="21 22">CCUG 41755</strain>
    </source>
</reference>
<evidence type="ECO:0000313" key="22">
    <source>
        <dbReference type="Proteomes" id="UP000287101"/>
    </source>
</evidence>
<dbReference type="SUPFAM" id="SSF53623">
    <property type="entry name" value="MurD-like peptide ligases, catalytic domain"/>
    <property type="match status" value="1"/>
</dbReference>
<evidence type="ECO:0000313" key="21">
    <source>
        <dbReference type="EMBL" id="RSU03138.1"/>
    </source>
</evidence>
<evidence type="ECO:0000256" key="15">
    <source>
        <dbReference type="ARBA" id="ARBA00030592"/>
    </source>
</evidence>
<dbReference type="EMBL" id="NGJY01000002">
    <property type="protein sequence ID" value="RSU03138.1"/>
    <property type="molecule type" value="Genomic_DNA"/>
</dbReference>
<comment type="catalytic activity">
    <reaction evidence="16">
        <text>(6S)-5,6,7,8-tetrahydrofolyl-(gamma-L-Glu)(n) + L-glutamate + ATP = (6S)-5,6,7,8-tetrahydrofolyl-(gamma-L-Glu)(n+1) + ADP + phosphate + H(+)</text>
        <dbReference type="Rhea" id="RHEA:10580"/>
        <dbReference type="Rhea" id="RHEA-COMP:14738"/>
        <dbReference type="Rhea" id="RHEA-COMP:14740"/>
        <dbReference type="ChEBI" id="CHEBI:15378"/>
        <dbReference type="ChEBI" id="CHEBI:29985"/>
        <dbReference type="ChEBI" id="CHEBI:30616"/>
        <dbReference type="ChEBI" id="CHEBI:43474"/>
        <dbReference type="ChEBI" id="CHEBI:141005"/>
        <dbReference type="ChEBI" id="CHEBI:456216"/>
        <dbReference type="EC" id="6.3.2.17"/>
    </reaction>
</comment>
<evidence type="ECO:0000256" key="7">
    <source>
        <dbReference type="ARBA" id="ARBA00013025"/>
    </source>
</evidence>
<sequence>MTYQEALDWIHGRLAFGNRPGLQRVEALLEKLDNPQNKIKTVHIAGTNGKGSTVTDLRCLLEEENLKVGTYTSPFITYFNERIAINNRPIPNDELVRWVLKLQPLVAELDATEEVSGITEFEIVTALMFGYFAEQKVDIAIVEVGLGGLLDCTNVIMPLASAITTIGMDHMDILGNTIEEIAFQKAGIIKVEVPVVLGDLPEEAVSVITGEANSKTSSVYKYGESFKSSEQQSVEWVGEMFAYQSDELNLSEVMVSLIGKHQVDNASVAIKLYELLAQPLGYKCSEGTIKSALSKAHWSGRMEVIRKEPLIILDGAHNEPAVTRLVESLASMAHDRKIHVMFASLSTKDCQPMIELFQTLPNVELTVTTFDYPKARAIKDYPASVLSEVKSERNWQEGLLKLTKACHSEDMVVVTGSLYFISQVRAFILGGEFYE</sequence>
<dbReference type="NCBIfam" id="TIGR01499">
    <property type="entry name" value="folC"/>
    <property type="match status" value="1"/>
</dbReference>
<gene>
    <name evidence="21" type="ORF">CBF31_05315</name>
</gene>
<dbReference type="InterPro" id="IPR018109">
    <property type="entry name" value="Folylpolyglutamate_synth_CS"/>
</dbReference>
<comment type="pathway">
    <text evidence="2">Cofactor biosynthesis; tetrahydrofolate biosynthesis; 7,8-dihydrofolate from 2-amino-4-hydroxy-6-hydroxymethyl-7,8-dihydropteridine diphosphate and 4-aminobenzoate: step 2/2.</text>
</comment>
<keyword evidence="10" id="KW-0479">Metal-binding</keyword>
<dbReference type="GO" id="GO:0046656">
    <property type="term" value="P:folic acid biosynthetic process"/>
    <property type="evidence" value="ECO:0007669"/>
    <property type="project" value="UniProtKB-KW"/>
</dbReference>
<dbReference type="Pfam" id="PF08245">
    <property type="entry name" value="Mur_ligase_M"/>
    <property type="match status" value="1"/>
</dbReference>
<evidence type="ECO:0000256" key="10">
    <source>
        <dbReference type="ARBA" id="ARBA00022723"/>
    </source>
</evidence>
<dbReference type="InterPro" id="IPR036565">
    <property type="entry name" value="Mur-like_cat_sf"/>
</dbReference>